<accession>A0A813LZT6</accession>
<evidence type="ECO:0000313" key="3">
    <source>
        <dbReference type="Proteomes" id="UP000626109"/>
    </source>
</evidence>
<dbReference type="Proteomes" id="UP000626109">
    <property type="component" value="Unassembled WGS sequence"/>
</dbReference>
<comment type="caution">
    <text evidence="2">The sequence shown here is derived from an EMBL/GenBank/DDBJ whole genome shotgun (WGS) entry which is preliminary data.</text>
</comment>
<organism evidence="2 3">
    <name type="scientific">Polarella glacialis</name>
    <name type="common">Dinoflagellate</name>
    <dbReference type="NCBI Taxonomy" id="89957"/>
    <lineage>
        <taxon>Eukaryota</taxon>
        <taxon>Sar</taxon>
        <taxon>Alveolata</taxon>
        <taxon>Dinophyceae</taxon>
        <taxon>Suessiales</taxon>
        <taxon>Suessiaceae</taxon>
        <taxon>Polarella</taxon>
    </lineage>
</organism>
<keyword evidence="1" id="KW-0175">Coiled coil</keyword>
<feature type="coiled-coil region" evidence="1">
    <location>
        <begin position="42"/>
        <end position="76"/>
    </location>
</feature>
<evidence type="ECO:0000256" key="1">
    <source>
        <dbReference type="SAM" id="Coils"/>
    </source>
</evidence>
<sequence length="82" mass="9270">DLEKVLPEMVTQPTEAGDPKRVYMLDLIAVLTFGAQQQDATLQRLREREKSSSETIKELLRRVTTLEATVARLEAFVRSAIP</sequence>
<gene>
    <name evidence="2" type="ORF">PGLA2088_LOCUS50844</name>
</gene>
<feature type="non-terminal residue" evidence="2">
    <location>
        <position position="1"/>
    </location>
</feature>
<proteinExistence type="predicted"/>
<protein>
    <recommendedName>
        <fullName evidence="4">Peptidase S74 domain-containing protein</fullName>
    </recommendedName>
</protein>
<reference evidence="2" key="1">
    <citation type="submission" date="2021-02" db="EMBL/GenBank/DDBJ databases">
        <authorList>
            <person name="Dougan E. K."/>
            <person name="Rhodes N."/>
            <person name="Thang M."/>
            <person name="Chan C."/>
        </authorList>
    </citation>
    <scope>NUCLEOTIDE SEQUENCE</scope>
</reference>
<name>A0A813LZT6_POLGL</name>
<evidence type="ECO:0008006" key="4">
    <source>
        <dbReference type="Google" id="ProtNLM"/>
    </source>
</evidence>
<dbReference type="EMBL" id="CAJNNW010037480">
    <property type="protein sequence ID" value="CAE8742156.1"/>
    <property type="molecule type" value="Genomic_DNA"/>
</dbReference>
<dbReference type="AlphaFoldDB" id="A0A813LZT6"/>
<evidence type="ECO:0000313" key="2">
    <source>
        <dbReference type="EMBL" id="CAE8742156.1"/>
    </source>
</evidence>